<dbReference type="EMBL" id="KZ679680">
    <property type="protein sequence ID" value="PTB55139.1"/>
    <property type="molecule type" value="Genomic_DNA"/>
</dbReference>
<keyword evidence="1" id="KW-1133">Transmembrane helix</keyword>
<keyword evidence="1" id="KW-0812">Transmembrane</keyword>
<feature type="transmembrane region" description="Helical" evidence="1">
    <location>
        <begin position="51"/>
        <end position="73"/>
    </location>
</feature>
<dbReference type="RefSeq" id="XP_024774816.1">
    <property type="nucleotide sequence ID" value="XM_024919125.1"/>
</dbReference>
<accession>A0A2T4ADJ1</accession>
<gene>
    <name evidence="2" type="ORF">M431DRAFT_508548</name>
</gene>
<evidence type="ECO:0000313" key="2">
    <source>
        <dbReference type="EMBL" id="PTB55139.1"/>
    </source>
</evidence>
<protein>
    <submittedName>
        <fullName evidence="2">Uncharacterized protein</fullName>
    </submittedName>
</protein>
<dbReference type="GeneID" id="36627694"/>
<sequence length="74" mass="8558">MARSDNTRVPLTASRRCLLNKLDLIKKQDNEIKKQKKQQVGDYHLLSTTTIYYHLLSATIIYSLLLLSTIATFF</sequence>
<keyword evidence="1" id="KW-0472">Membrane</keyword>
<proteinExistence type="predicted"/>
<keyword evidence="3" id="KW-1185">Reference proteome</keyword>
<name>A0A2T4ADJ1_TRIHA</name>
<organism evidence="2 3">
    <name type="scientific">Trichoderma harzianum CBS 226.95</name>
    <dbReference type="NCBI Taxonomy" id="983964"/>
    <lineage>
        <taxon>Eukaryota</taxon>
        <taxon>Fungi</taxon>
        <taxon>Dikarya</taxon>
        <taxon>Ascomycota</taxon>
        <taxon>Pezizomycotina</taxon>
        <taxon>Sordariomycetes</taxon>
        <taxon>Hypocreomycetidae</taxon>
        <taxon>Hypocreales</taxon>
        <taxon>Hypocreaceae</taxon>
        <taxon>Trichoderma</taxon>
    </lineage>
</organism>
<dbReference type="AlphaFoldDB" id="A0A2T4ADJ1"/>
<evidence type="ECO:0000313" key="3">
    <source>
        <dbReference type="Proteomes" id="UP000241690"/>
    </source>
</evidence>
<dbReference type="Proteomes" id="UP000241690">
    <property type="component" value="Unassembled WGS sequence"/>
</dbReference>
<evidence type="ECO:0000256" key="1">
    <source>
        <dbReference type="SAM" id="Phobius"/>
    </source>
</evidence>
<reference evidence="2 3" key="1">
    <citation type="submission" date="2016-07" db="EMBL/GenBank/DDBJ databases">
        <title>Multiple horizontal gene transfer events from other fungi enriched the ability of initially mycotrophic Trichoderma (Ascomycota) to feed on dead plant biomass.</title>
        <authorList>
            <consortium name="DOE Joint Genome Institute"/>
            <person name="Aerts A."/>
            <person name="Atanasova L."/>
            <person name="Chenthamara K."/>
            <person name="Zhang J."/>
            <person name="Grujic M."/>
            <person name="Henrissat B."/>
            <person name="Kuo A."/>
            <person name="Salamov A."/>
            <person name="Lipzen A."/>
            <person name="Labutti K."/>
            <person name="Barry K."/>
            <person name="Miao Y."/>
            <person name="Rahimi M.J."/>
            <person name="Shen Q."/>
            <person name="Grigoriev I.V."/>
            <person name="Kubicek C.P."/>
            <person name="Druzhinina I.S."/>
        </authorList>
    </citation>
    <scope>NUCLEOTIDE SEQUENCE [LARGE SCALE GENOMIC DNA]</scope>
    <source>
        <strain evidence="2 3">CBS 226.95</strain>
    </source>
</reference>